<feature type="transmembrane region" description="Helical" evidence="2">
    <location>
        <begin position="82"/>
        <end position="101"/>
    </location>
</feature>
<feature type="transmembrane region" description="Helical" evidence="2">
    <location>
        <begin position="50"/>
        <end position="70"/>
    </location>
</feature>
<name>A0A7W3JU31_9MICO</name>
<dbReference type="AlphaFoldDB" id="A0A7W3JU31"/>
<dbReference type="PANTHER" id="PTHR33392">
    <property type="entry name" value="POLYISOPRENYL-TEICHOIC ACID--PEPTIDOGLYCAN TEICHOIC ACID TRANSFERASE TAGU"/>
    <property type="match status" value="1"/>
</dbReference>
<dbReference type="Pfam" id="PF03816">
    <property type="entry name" value="LytR_cpsA_psr"/>
    <property type="match status" value="1"/>
</dbReference>
<comment type="caution">
    <text evidence="4">The sequence shown here is derived from an EMBL/GenBank/DDBJ whole genome shotgun (WGS) entry which is preliminary data.</text>
</comment>
<evidence type="ECO:0000313" key="5">
    <source>
        <dbReference type="Proteomes" id="UP000524237"/>
    </source>
</evidence>
<evidence type="ECO:0000256" key="1">
    <source>
        <dbReference type="ARBA" id="ARBA00006068"/>
    </source>
</evidence>
<dbReference type="RefSeq" id="WP_182484626.1">
    <property type="nucleotide sequence ID" value="NZ_JACGWU010000003.1"/>
</dbReference>
<proteinExistence type="inferred from homology"/>
<sequence length="461" mass="50005">MTMSSPMRYPDSSSAKVMTTRGWWLVVLNFLLPGSAQTMAGNQRLGRFGLRATLTAWGIVIVVFVLYLLWPTSVYFLGTWNVSLFVGQMAMFFYAILWVVLTFDTLRLVRIVKTTPSARGWIAGLSVVMLVLSAGGIAYAGTLTGGLNGALSKIFVAGPTQEPIDGRYNFLLLGGDAGPDRDGLRPDTTQVVSIDATTGAATIIGIPRDLQSIPFSAGSPMLSIYPNGYSQDSGEYCTRWACLNTVYVAAEMDHPELYPNAVSEGSSPGIEAMKDAAEGITGLTIQYYVLIDMQGLSELIDSLGGVTIDVTQRVAIAEPETSEANVAEWIEVGPQHLDGYHALWYARSRWGGEGDYDRMVRQQELQTALLQQMTPTNVLAKFQDIAAAGTQVVKTNIPQSMLGYFVDLGMKTRAVPPTKIALTPANPDFPVDTEFPDYPAIQAYINQVLYPPTPTATPAIN</sequence>
<protein>
    <submittedName>
        <fullName evidence="4">LCP family protein required for cell wall assembly</fullName>
    </submittedName>
</protein>
<evidence type="ECO:0000259" key="3">
    <source>
        <dbReference type="Pfam" id="PF03816"/>
    </source>
</evidence>
<reference evidence="4 5" key="1">
    <citation type="submission" date="2020-07" db="EMBL/GenBank/DDBJ databases">
        <title>Sequencing the genomes of 1000 actinobacteria strains.</title>
        <authorList>
            <person name="Klenk H.-P."/>
        </authorList>
    </citation>
    <scope>NUCLEOTIDE SEQUENCE [LARGE SCALE GENOMIC DNA]</scope>
    <source>
        <strain evidence="4 5">DSM 23737</strain>
    </source>
</reference>
<dbReference type="PANTHER" id="PTHR33392:SF6">
    <property type="entry name" value="POLYISOPRENYL-TEICHOIC ACID--PEPTIDOGLYCAN TEICHOIC ACID TRANSFERASE TAGU"/>
    <property type="match status" value="1"/>
</dbReference>
<evidence type="ECO:0000256" key="2">
    <source>
        <dbReference type="SAM" id="Phobius"/>
    </source>
</evidence>
<gene>
    <name evidence="4" type="ORF">FB555_001285</name>
</gene>
<keyword evidence="5" id="KW-1185">Reference proteome</keyword>
<keyword evidence="2" id="KW-0472">Membrane</keyword>
<comment type="similarity">
    <text evidence="1">Belongs to the LytR/CpsA/Psr (LCP) family.</text>
</comment>
<keyword evidence="2" id="KW-0812">Transmembrane</keyword>
<dbReference type="NCBIfam" id="TIGR00350">
    <property type="entry name" value="lytR_cpsA_psr"/>
    <property type="match status" value="1"/>
</dbReference>
<feature type="domain" description="Cell envelope-related transcriptional attenuator" evidence="3">
    <location>
        <begin position="185"/>
        <end position="373"/>
    </location>
</feature>
<dbReference type="InterPro" id="IPR050922">
    <property type="entry name" value="LytR/CpsA/Psr_CW_biosynth"/>
</dbReference>
<dbReference type="EMBL" id="JACGWU010000003">
    <property type="protein sequence ID" value="MBA8829182.1"/>
    <property type="molecule type" value="Genomic_DNA"/>
</dbReference>
<accession>A0A7W3JU31</accession>
<keyword evidence="2" id="KW-1133">Transmembrane helix</keyword>
<dbReference type="InterPro" id="IPR004474">
    <property type="entry name" value="LytR_CpsA_psr"/>
</dbReference>
<dbReference type="Gene3D" id="3.40.630.190">
    <property type="entry name" value="LCP protein"/>
    <property type="match status" value="1"/>
</dbReference>
<evidence type="ECO:0000313" key="4">
    <source>
        <dbReference type="EMBL" id="MBA8829182.1"/>
    </source>
</evidence>
<feature type="transmembrane region" description="Helical" evidence="2">
    <location>
        <begin position="121"/>
        <end position="143"/>
    </location>
</feature>
<organism evidence="4 5">
    <name type="scientific">Alpinimonas psychrophila</name>
    <dbReference type="NCBI Taxonomy" id="748908"/>
    <lineage>
        <taxon>Bacteria</taxon>
        <taxon>Bacillati</taxon>
        <taxon>Actinomycetota</taxon>
        <taxon>Actinomycetes</taxon>
        <taxon>Micrococcales</taxon>
        <taxon>Microbacteriaceae</taxon>
        <taxon>Alpinimonas</taxon>
    </lineage>
</organism>
<dbReference type="Proteomes" id="UP000524237">
    <property type="component" value="Unassembled WGS sequence"/>
</dbReference>